<keyword evidence="6 7" id="KW-0961">Cell wall biogenesis/degradation</keyword>
<reference evidence="8" key="1">
    <citation type="submission" date="2022-06" db="EMBL/GenBank/DDBJ databases">
        <title>A novel DMS-producing enzyme.</title>
        <authorList>
            <person name="Zhang Y."/>
        </authorList>
    </citation>
    <scope>NUCLEOTIDE SEQUENCE</scope>
    <source>
        <strain evidence="8">RT37</strain>
    </source>
</reference>
<comment type="function">
    <text evidence="7">Provides the (R)-glutamate required for cell wall biosynthesis.</text>
</comment>
<dbReference type="Pfam" id="PF01177">
    <property type="entry name" value="Asp_Glu_race"/>
    <property type="match status" value="1"/>
</dbReference>
<evidence type="ECO:0000256" key="1">
    <source>
        <dbReference type="ARBA" id="ARBA00001602"/>
    </source>
</evidence>
<evidence type="ECO:0000256" key="2">
    <source>
        <dbReference type="ARBA" id="ARBA00013090"/>
    </source>
</evidence>
<name>A0AAU7KKP6_9GAMM</name>
<evidence type="ECO:0000256" key="5">
    <source>
        <dbReference type="ARBA" id="ARBA00023235"/>
    </source>
</evidence>
<protein>
    <recommendedName>
        <fullName evidence="2 7">Glutamate racemase</fullName>
        <ecNumber evidence="2 7">5.1.1.3</ecNumber>
    </recommendedName>
</protein>
<feature type="active site" description="Proton donor/acceptor" evidence="7">
    <location>
        <position position="184"/>
    </location>
</feature>
<keyword evidence="5 7" id="KW-0413">Isomerase</keyword>
<dbReference type="InterPro" id="IPR033134">
    <property type="entry name" value="Asp/Glu_racemase_AS_2"/>
</dbReference>
<feature type="binding site" evidence="7">
    <location>
        <begin position="74"/>
        <end position="75"/>
    </location>
    <ligand>
        <name>substrate</name>
    </ligand>
</feature>
<proteinExistence type="inferred from homology"/>
<dbReference type="AlphaFoldDB" id="A0AAU7KKP6"/>
<gene>
    <name evidence="7 8" type="primary">murI</name>
    <name evidence="8" type="ORF">NFG58_06070</name>
</gene>
<comment type="similarity">
    <text evidence="7">Belongs to the aspartate/glutamate racemases family.</text>
</comment>
<dbReference type="EMBL" id="CP098827">
    <property type="protein sequence ID" value="XBO72275.1"/>
    <property type="molecule type" value="Genomic_DNA"/>
</dbReference>
<dbReference type="RefSeq" id="WP_045994899.1">
    <property type="nucleotide sequence ID" value="NZ_CP098827.1"/>
</dbReference>
<dbReference type="SUPFAM" id="SSF53681">
    <property type="entry name" value="Aspartate/glutamate racemase"/>
    <property type="match status" value="2"/>
</dbReference>
<keyword evidence="3 7" id="KW-0133">Cell shape</keyword>
<evidence type="ECO:0000256" key="7">
    <source>
        <dbReference type="HAMAP-Rule" id="MF_00258"/>
    </source>
</evidence>
<evidence type="ECO:0000256" key="6">
    <source>
        <dbReference type="ARBA" id="ARBA00023316"/>
    </source>
</evidence>
<evidence type="ECO:0000256" key="3">
    <source>
        <dbReference type="ARBA" id="ARBA00022960"/>
    </source>
</evidence>
<organism evidence="8">
    <name type="scientific">Halomonas sp. RT37</name>
    <dbReference type="NCBI Taxonomy" id="2950872"/>
    <lineage>
        <taxon>Bacteria</taxon>
        <taxon>Pseudomonadati</taxon>
        <taxon>Pseudomonadota</taxon>
        <taxon>Gammaproteobacteria</taxon>
        <taxon>Oceanospirillales</taxon>
        <taxon>Halomonadaceae</taxon>
        <taxon>Halomonas</taxon>
    </lineage>
</organism>
<dbReference type="GO" id="GO:0008360">
    <property type="term" value="P:regulation of cell shape"/>
    <property type="evidence" value="ECO:0007669"/>
    <property type="project" value="UniProtKB-KW"/>
</dbReference>
<dbReference type="PROSITE" id="PS00924">
    <property type="entry name" value="ASP_GLU_RACEMASE_2"/>
    <property type="match status" value="1"/>
</dbReference>
<feature type="binding site" evidence="7">
    <location>
        <begin position="185"/>
        <end position="186"/>
    </location>
    <ligand>
        <name>substrate</name>
    </ligand>
</feature>
<dbReference type="HAMAP" id="MF_00258">
    <property type="entry name" value="Glu_racemase"/>
    <property type="match status" value="1"/>
</dbReference>
<dbReference type="Gene3D" id="3.40.50.1860">
    <property type="match status" value="2"/>
</dbReference>
<dbReference type="NCBIfam" id="TIGR00067">
    <property type="entry name" value="glut_race"/>
    <property type="match status" value="1"/>
</dbReference>
<evidence type="ECO:0000256" key="4">
    <source>
        <dbReference type="ARBA" id="ARBA00022984"/>
    </source>
</evidence>
<feature type="binding site" evidence="7">
    <location>
        <begin position="9"/>
        <end position="10"/>
    </location>
    <ligand>
        <name>substrate</name>
    </ligand>
</feature>
<comment type="pathway">
    <text evidence="7">Cell wall biogenesis; peptidoglycan biosynthesis.</text>
</comment>
<keyword evidence="4 7" id="KW-0573">Peptidoglycan synthesis</keyword>
<sequence length="270" mass="28334">MAGPVLVFDSGVGGLSVVAALRRHLPDTALAYCCDNAMLPYGTRPDPWLVERIVAVCEAAVNRTGADTLVVACNTASTLALEALRERLDVPVVGTVPAIKPAAQASRSGHLALLATSATVARPYTQRLIDSYAPHCQVEKVAADALVAEAERAIQGHAIDPAVVRQALAALVEDARIDTVVLGCTHFPLLRRWLDEAMPRAVTWVDSGDAIARRTAQVAVGPDARQGLDAAWVTSLLRDSSGATDASERLTRGLASFGFAAPCLLDVPSA</sequence>
<dbReference type="GO" id="GO:0008881">
    <property type="term" value="F:glutamate racemase activity"/>
    <property type="evidence" value="ECO:0007669"/>
    <property type="project" value="UniProtKB-UniRule"/>
</dbReference>
<dbReference type="GO" id="GO:0009252">
    <property type="term" value="P:peptidoglycan biosynthetic process"/>
    <property type="evidence" value="ECO:0007669"/>
    <property type="project" value="UniProtKB-UniRule"/>
</dbReference>
<dbReference type="GO" id="GO:0071555">
    <property type="term" value="P:cell wall organization"/>
    <property type="evidence" value="ECO:0007669"/>
    <property type="project" value="UniProtKB-KW"/>
</dbReference>
<dbReference type="PANTHER" id="PTHR21198">
    <property type="entry name" value="GLUTAMATE RACEMASE"/>
    <property type="match status" value="1"/>
</dbReference>
<dbReference type="InterPro" id="IPR001920">
    <property type="entry name" value="Asp/Glu_race"/>
</dbReference>
<dbReference type="EC" id="5.1.1.3" evidence="2 7"/>
<dbReference type="InterPro" id="IPR015942">
    <property type="entry name" value="Asp/Glu/hydantoin_racemase"/>
</dbReference>
<dbReference type="PROSITE" id="PS00923">
    <property type="entry name" value="ASP_GLU_RACEMASE_1"/>
    <property type="match status" value="1"/>
</dbReference>
<feature type="binding site" evidence="7">
    <location>
        <begin position="41"/>
        <end position="42"/>
    </location>
    <ligand>
        <name>substrate</name>
    </ligand>
</feature>
<dbReference type="FunFam" id="3.40.50.1860:FF:000001">
    <property type="entry name" value="Glutamate racemase"/>
    <property type="match status" value="1"/>
</dbReference>
<dbReference type="InterPro" id="IPR004391">
    <property type="entry name" value="Glu_race"/>
</dbReference>
<feature type="active site" description="Proton donor/acceptor" evidence="7">
    <location>
        <position position="73"/>
    </location>
</feature>
<evidence type="ECO:0000313" key="8">
    <source>
        <dbReference type="EMBL" id="XBO72275.1"/>
    </source>
</evidence>
<accession>A0AAU7KKP6</accession>
<dbReference type="InterPro" id="IPR018187">
    <property type="entry name" value="Asp/Glu_racemase_AS_1"/>
</dbReference>
<dbReference type="PANTHER" id="PTHR21198:SF2">
    <property type="entry name" value="GLUTAMATE RACEMASE"/>
    <property type="match status" value="1"/>
</dbReference>
<comment type="catalytic activity">
    <reaction evidence="1 7">
        <text>L-glutamate = D-glutamate</text>
        <dbReference type="Rhea" id="RHEA:12813"/>
        <dbReference type="ChEBI" id="CHEBI:29985"/>
        <dbReference type="ChEBI" id="CHEBI:29986"/>
        <dbReference type="EC" id="5.1.1.3"/>
    </reaction>
</comment>